<evidence type="ECO:0000313" key="2">
    <source>
        <dbReference type="Proteomes" id="UP001196413"/>
    </source>
</evidence>
<accession>A0AAD5N8M3</accession>
<name>A0AAD5N8M3_PARTN</name>
<evidence type="ECO:0000313" key="1">
    <source>
        <dbReference type="EMBL" id="KAJ1365046.1"/>
    </source>
</evidence>
<protein>
    <submittedName>
        <fullName evidence="1">Uncharacterized protein</fullName>
    </submittedName>
</protein>
<organism evidence="1 2">
    <name type="scientific">Parelaphostrongylus tenuis</name>
    <name type="common">Meningeal worm</name>
    <dbReference type="NCBI Taxonomy" id="148309"/>
    <lineage>
        <taxon>Eukaryota</taxon>
        <taxon>Metazoa</taxon>
        <taxon>Ecdysozoa</taxon>
        <taxon>Nematoda</taxon>
        <taxon>Chromadorea</taxon>
        <taxon>Rhabditida</taxon>
        <taxon>Rhabditina</taxon>
        <taxon>Rhabditomorpha</taxon>
        <taxon>Strongyloidea</taxon>
        <taxon>Metastrongylidae</taxon>
        <taxon>Parelaphostrongylus</taxon>
    </lineage>
</organism>
<dbReference type="EMBL" id="JAHQIW010005156">
    <property type="protein sequence ID" value="KAJ1365046.1"/>
    <property type="molecule type" value="Genomic_DNA"/>
</dbReference>
<dbReference type="Proteomes" id="UP001196413">
    <property type="component" value="Unassembled WGS sequence"/>
</dbReference>
<proteinExistence type="predicted"/>
<sequence length="76" mass="8620">MVGDGAMLYPKSLVPHSDALTTLWRLMSSLEVISQRGRVSTKTPLGTCQTCARTKRMRQELDRQRFMIVTPQNLLV</sequence>
<dbReference type="AlphaFoldDB" id="A0AAD5N8M3"/>
<gene>
    <name evidence="1" type="ORF">KIN20_025259</name>
</gene>
<reference evidence="1" key="1">
    <citation type="submission" date="2021-06" db="EMBL/GenBank/DDBJ databases">
        <title>Parelaphostrongylus tenuis whole genome reference sequence.</title>
        <authorList>
            <person name="Garwood T.J."/>
            <person name="Larsen P.A."/>
            <person name="Fountain-Jones N.M."/>
            <person name="Garbe J.R."/>
            <person name="Macchietto M.G."/>
            <person name="Kania S.A."/>
            <person name="Gerhold R.W."/>
            <person name="Richards J.E."/>
            <person name="Wolf T.M."/>
        </authorList>
    </citation>
    <scope>NUCLEOTIDE SEQUENCE</scope>
    <source>
        <strain evidence="1">MNPRO001-30</strain>
        <tissue evidence="1">Meninges</tissue>
    </source>
</reference>
<keyword evidence="2" id="KW-1185">Reference proteome</keyword>
<comment type="caution">
    <text evidence="1">The sequence shown here is derived from an EMBL/GenBank/DDBJ whole genome shotgun (WGS) entry which is preliminary data.</text>
</comment>